<keyword evidence="6 8" id="KW-1015">Disulfide bond</keyword>
<proteinExistence type="predicted"/>
<keyword evidence="1" id="KW-0645">Protease</keyword>
<evidence type="ECO:0000256" key="7">
    <source>
        <dbReference type="PIRSR" id="PIRSR001134-1"/>
    </source>
</evidence>
<sequence>MSIKEDGCSHPVWHFTAASQTSSSILDSIFAPLSTLSQHHSRPSPQLVQSFESKNMELTKFLSFLAMVLPVAYGAPAQAATSLHPEILAAMKRDLGLNAEEATARVAFEHQATDIIKQLRTSAGDSFAGAWISEDGATLNVGVTDEALAAEVTAAGATPAVVANSFSKLEQAKLALDKLDIDEQPVARDADSADSGIASYYVDVAANKLILEALAGSVAHAEALAARVGLAASEFEVRTVEELPTTFIRGGDAYYINRSGRCSVGFSVTTGFVTAGHCGTAGATATTSSTGGSLGTFSGSVFPGSADMAFVRTVSGTTLSGQINGYGRGNLPVSGSTVAAVGSSICRSGSTTGVYCGTVGALGATVSYSQGRVTGLTRTSVCAEPGDSGGSFYSGAQAQGVTSGGSGNCAVGGTTYFQPVNEILSTYGLTLVRG</sequence>
<protein>
    <submittedName>
        <fullName evidence="10">Streptogrisin-C</fullName>
    </submittedName>
</protein>
<reference evidence="10 11" key="1">
    <citation type="journal article" date="2019" name="PLoS ONE">
        <title>Comparative genome analysis indicates high evolutionary potential of pathogenicity genes in Colletotrichum tanaceti.</title>
        <authorList>
            <person name="Lelwala R.V."/>
            <person name="Korhonen P.K."/>
            <person name="Young N.D."/>
            <person name="Scott J.B."/>
            <person name="Ades P.A."/>
            <person name="Gasser R.B."/>
            <person name="Taylor P.W.J."/>
        </authorList>
    </citation>
    <scope>NUCLEOTIDE SEQUENCE [LARGE SCALE GENOMIC DNA]</scope>
    <source>
        <strain evidence="10">BRIP57314</strain>
    </source>
</reference>
<dbReference type="InterPro" id="IPR043504">
    <property type="entry name" value="Peptidase_S1_PA_chymotrypsin"/>
</dbReference>
<evidence type="ECO:0000256" key="4">
    <source>
        <dbReference type="ARBA" id="ARBA00022825"/>
    </source>
</evidence>
<dbReference type="PIRSF" id="PIRSF001134">
    <property type="entry name" value="Streptogrisin"/>
    <property type="match status" value="1"/>
</dbReference>
<dbReference type="STRING" id="1306861.A0A4U6X5Y3"/>
<comment type="caution">
    <text evidence="10">The sequence shown here is derived from an EMBL/GenBank/DDBJ whole genome shotgun (WGS) entry which is preliminary data.</text>
</comment>
<dbReference type="OrthoDB" id="3762657at2759"/>
<keyword evidence="5" id="KW-0865">Zymogen</keyword>
<name>A0A4U6X5Y3_9PEZI</name>
<feature type="disulfide bond" evidence="8">
    <location>
        <begin position="382"/>
        <end position="409"/>
    </location>
</feature>
<dbReference type="SUPFAM" id="SSF50494">
    <property type="entry name" value="Trypsin-like serine proteases"/>
    <property type="match status" value="1"/>
</dbReference>
<dbReference type="InterPro" id="IPR001316">
    <property type="entry name" value="Pept_S1A_streptogrisin"/>
</dbReference>
<evidence type="ECO:0000313" key="11">
    <source>
        <dbReference type="Proteomes" id="UP000310108"/>
    </source>
</evidence>
<dbReference type="GO" id="GO:0005576">
    <property type="term" value="C:extracellular region"/>
    <property type="evidence" value="ECO:0007669"/>
    <property type="project" value="InterPro"/>
</dbReference>
<dbReference type="CDD" id="cd21112">
    <property type="entry name" value="alphaLP-like"/>
    <property type="match status" value="1"/>
</dbReference>
<feature type="active site" description="Charge relay system" evidence="7">
    <location>
        <position position="388"/>
    </location>
</feature>
<evidence type="ECO:0000256" key="1">
    <source>
        <dbReference type="ARBA" id="ARBA00022670"/>
    </source>
</evidence>
<dbReference type="Gene3D" id="2.40.10.10">
    <property type="entry name" value="Trypsin-like serine proteases"/>
    <property type="match status" value="2"/>
</dbReference>
<dbReference type="AlphaFoldDB" id="A0A4U6X5Y3"/>
<feature type="domain" description="Peptidase S1A alpha-lytic prodomain" evidence="9">
    <location>
        <begin position="164"/>
        <end position="231"/>
    </location>
</feature>
<dbReference type="InterPro" id="IPR004236">
    <property type="entry name" value="Pept_S1_alpha_lytic"/>
</dbReference>
<dbReference type="GO" id="GO:0004252">
    <property type="term" value="F:serine-type endopeptidase activity"/>
    <property type="evidence" value="ECO:0007669"/>
    <property type="project" value="InterPro"/>
</dbReference>
<keyword evidence="4" id="KW-0720">Serine protease</keyword>
<dbReference type="InterPro" id="IPR035070">
    <property type="entry name" value="Streptogrisin_prodomain"/>
</dbReference>
<keyword evidence="3" id="KW-0378">Hydrolase</keyword>
<dbReference type="EMBL" id="PJEX01000402">
    <property type="protein sequence ID" value="TKW50403.1"/>
    <property type="molecule type" value="Genomic_DNA"/>
</dbReference>
<dbReference type="InterPro" id="IPR009003">
    <property type="entry name" value="Peptidase_S1_PA"/>
</dbReference>
<dbReference type="Proteomes" id="UP000310108">
    <property type="component" value="Unassembled WGS sequence"/>
</dbReference>
<dbReference type="Gene3D" id="3.30.300.50">
    <property type="match status" value="2"/>
</dbReference>
<feature type="disulfide bond" evidence="8">
    <location>
        <begin position="346"/>
        <end position="356"/>
    </location>
</feature>
<feature type="active site" description="Charge relay system" evidence="7">
    <location>
        <position position="277"/>
    </location>
</feature>
<evidence type="ECO:0000259" key="9">
    <source>
        <dbReference type="Pfam" id="PF02983"/>
    </source>
</evidence>
<evidence type="ECO:0000256" key="5">
    <source>
        <dbReference type="ARBA" id="ARBA00023145"/>
    </source>
</evidence>
<dbReference type="GO" id="GO:0006508">
    <property type="term" value="P:proteolysis"/>
    <property type="evidence" value="ECO:0007669"/>
    <property type="project" value="UniProtKB-KW"/>
</dbReference>
<evidence type="ECO:0000256" key="2">
    <source>
        <dbReference type="ARBA" id="ARBA00022729"/>
    </source>
</evidence>
<feature type="active site" description="Charge relay system" evidence="7">
    <location>
        <position position="307"/>
    </location>
</feature>
<feature type="disulfide bond" evidence="8">
    <location>
        <begin position="262"/>
        <end position="278"/>
    </location>
</feature>
<evidence type="ECO:0000313" key="10">
    <source>
        <dbReference type="EMBL" id="TKW50403.1"/>
    </source>
</evidence>
<dbReference type="Pfam" id="PF02983">
    <property type="entry name" value="Pro_Al_protease"/>
    <property type="match status" value="1"/>
</dbReference>
<accession>A0A4U6X5Y3</accession>
<keyword evidence="2" id="KW-0732">Signal</keyword>
<keyword evidence="11" id="KW-1185">Reference proteome</keyword>
<dbReference type="PRINTS" id="PR00861">
    <property type="entry name" value="ALYTICPTASE"/>
</dbReference>
<evidence type="ECO:0000256" key="3">
    <source>
        <dbReference type="ARBA" id="ARBA00022801"/>
    </source>
</evidence>
<gene>
    <name evidence="10" type="primary">sprC</name>
    <name evidence="10" type="ORF">CTA1_6552</name>
</gene>
<evidence type="ECO:0000256" key="6">
    <source>
        <dbReference type="ARBA" id="ARBA00023157"/>
    </source>
</evidence>
<organism evidence="10 11">
    <name type="scientific">Colletotrichum tanaceti</name>
    <dbReference type="NCBI Taxonomy" id="1306861"/>
    <lineage>
        <taxon>Eukaryota</taxon>
        <taxon>Fungi</taxon>
        <taxon>Dikarya</taxon>
        <taxon>Ascomycota</taxon>
        <taxon>Pezizomycotina</taxon>
        <taxon>Sordariomycetes</taxon>
        <taxon>Hypocreomycetidae</taxon>
        <taxon>Glomerellales</taxon>
        <taxon>Glomerellaceae</taxon>
        <taxon>Colletotrichum</taxon>
        <taxon>Colletotrichum destructivum species complex</taxon>
    </lineage>
</organism>
<evidence type="ECO:0000256" key="8">
    <source>
        <dbReference type="PIRSR" id="PIRSR001134-2"/>
    </source>
</evidence>